<evidence type="ECO:0000256" key="6">
    <source>
        <dbReference type="ARBA" id="ARBA00022692"/>
    </source>
</evidence>
<dbReference type="GO" id="GO:0009279">
    <property type="term" value="C:cell outer membrane"/>
    <property type="evidence" value="ECO:0007669"/>
    <property type="project" value="UniProtKB-SubCell"/>
</dbReference>
<dbReference type="Gene3D" id="3.10.20.410">
    <property type="match status" value="1"/>
</dbReference>
<evidence type="ECO:0000256" key="3">
    <source>
        <dbReference type="ARBA" id="ARBA00022448"/>
    </source>
</evidence>
<dbReference type="Pfam" id="PF13953">
    <property type="entry name" value="PapC_C"/>
    <property type="match status" value="1"/>
</dbReference>
<dbReference type="PANTHER" id="PTHR30451">
    <property type="entry name" value="OUTER MEMBRANE USHER PROTEIN"/>
    <property type="match status" value="1"/>
</dbReference>
<dbReference type="EMBL" id="CP014136">
    <property type="protein sequence ID" value="ATA20561.1"/>
    <property type="molecule type" value="Genomic_DNA"/>
</dbReference>
<accession>A0A250B389</accession>
<evidence type="ECO:0000256" key="9">
    <source>
        <dbReference type="ARBA" id="ARBA00023237"/>
    </source>
</evidence>
<dbReference type="GO" id="GO:0015473">
    <property type="term" value="F:fimbrial usher porin activity"/>
    <property type="evidence" value="ECO:0007669"/>
    <property type="project" value="InterPro"/>
</dbReference>
<dbReference type="PANTHER" id="PTHR30451:SF21">
    <property type="entry name" value="FIMBRIAL USHER DOMAIN-CONTAINING PROTEIN YDET-RELATED"/>
    <property type="match status" value="1"/>
</dbReference>
<dbReference type="AlphaFoldDB" id="A0A250B389"/>
<feature type="domain" description="PapC N-terminal" evidence="11">
    <location>
        <begin position="41"/>
        <end position="186"/>
    </location>
</feature>
<dbReference type="InterPro" id="IPR000015">
    <property type="entry name" value="Fimb_usher"/>
</dbReference>
<keyword evidence="6" id="KW-0812">Transmembrane</keyword>
<dbReference type="InterPro" id="IPR025949">
    <property type="entry name" value="PapC-like_C"/>
</dbReference>
<organism evidence="12 13">
    <name type="scientific">Gibbsiella quercinecans</name>
    <dbReference type="NCBI Taxonomy" id="929813"/>
    <lineage>
        <taxon>Bacteria</taxon>
        <taxon>Pseudomonadati</taxon>
        <taxon>Pseudomonadota</taxon>
        <taxon>Gammaproteobacteria</taxon>
        <taxon>Enterobacterales</taxon>
        <taxon>Yersiniaceae</taxon>
        <taxon>Gibbsiella</taxon>
    </lineage>
</organism>
<dbReference type="InterPro" id="IPR025885">
    <property type="entry name" value="PapC_N"/>
</dbReference>
<reference evidence="12 13" key="1">
    <citation type="submission" date="2016-01" db="EMBL/GenBank/DDBJ databases">
        <authorList>
            <person name="Oliw E.H."/>
        </authorList>
    </citation>
    <scope>NUCLEOTIDE SEQUENCE [LARGE SCALE GENOMIC DNA]</scope>
    <source>
        <strain evidence="12 13">FRB97</strain>
    </source>
</reference>
<dbReference type="SUPFAM" id="SSF141729">
    <property type="entry name" value="FimD N-terminal domain-like"/>
    <property type="match status" value="1"/>
</dbReference>
<evidence type="ECO:0000256" key="4">
    <source>
        <dbReference type="ARBA" id="ARBA00022452"/>
    </source>
</evidence>
<evidence type="ECO:0000256" key="2">
    <source>
        <dbReference type="ARBA" id="ARBA00008064"/>
    </source>
</evidence>
<dbReference type="Proteomes" id="UP000217182">
    <property type="component" value="Chromosome"/>
</dbReference>
<keyword evidence="5" id="KW-1029">Fimbrium biogenesis</keyword>
<dbReference type="KEGG" id="gqu:AWC35_15090"/>
<dbReference type="Gene3D" id="2.60.40.2070">
    <property type="match status" value="1"/>
</dbReference>
<evidence type="ECO:0000256" key="8">
    <source>
        <dbReference type="ARBA" id="ARBA00023136"/>
    </source>
</evidence>
<dbReference type="InterPro" id="IPR043142">
    <property type="entry name" value="PapC-like_C_sf"/>
</dbReference>
<evidence type="ECO:0000256" key="5">
    <source>
        <dbReference type="ARBA" id="ARBA00022558"/>
    </source>
</evidence>
<evidence type="ECO:0000313" key="13">
    <source>
        <dbReference type="Proteomes" id="UP000217182"/>
    </source>
</evidence>
<dbReference type="FunFam" id="2.60.40.3110:FF:000001">
    <property type="entry name" value="Putative fimbrial outer membrane usher"/>
    <property type="match status" value="1"/>
</dbReference>
<dbReference type="InterPro" id="IPR037224">
    <property type="entry name" value="PapC_N_sf"/>
</dbReference>
<dbReference type="Pfam" id="PF00577">
    <property type="entry name" value="Usher"/>
    <property type="match status" value="1"/>
</dbReference>
<keyword evidence="4" id="KW-1134">Transmembrane beta strand</keyword>
<dbReference type="GO" id="GO:0009297">
    <property type="term" value="P:pilus assembly"/>
    <property type="evidence" value="ECO:0007669"/>
    <property type="project" value="InterPro"/>
</dbReference>
<evidence type="ECO:0000256" key="7">
    <source>
        <dbReference type="ARBA" id="ARBA00022729"/>
    </source>
</evidence>
<dbReference type="FunFam" id="2.60.40.2610:FF:000001">
    <property type="entry name" value="Outer membrane fimbrial usher protein"/>
    <property type="match status" value="1"/>
</dbReference>
<gene>
    <name evidence="12" type="ORF">AWC35_15090</name>
</gene>
<comment type="subcellular location">
    <subcellularLocation>
        <location evidence="1">Cell outer membrane</location>
        <topology evidence="1">Multi-pass membrane protein</topology>
    </subcellularLocation>
</comment>
<evidence type="ECO:0000259" key="10">
    <source>
        <dbReference type="Pfam" id="PF13953"/>
    </source>
</evidence>
<comment type="similarity">
    <text evidence="2">Belongs to the fimbrial export usher family.</text>
</comment>
<dbReference type="Gene3D" id="2.60.40.3110">
    <property type="match status" value="1"/>
</dbReference>
<proteinExistence type="inferred from homology"/>
<keyword evidence="13" id="KW-1185">Reference proteome</keyword>
<keyword evidence="8" id="KW-0472">Membrane</keyword>
<sequence length="850" mass="93424">MQRKGGCFTNKYKNLYRIRPIALIVSVVLSTYTADSFSQDYFNPDALYSDHPGVQNVSLDHFSQEGEQAPGTYRVDIYLNGEIMDVADVTFVDTDKGLKPVLTPDRLKQLGVRTSASDKLLGLAGEEKITDLGTYIPDANAKLNFGQQRLDITVPQIFMDQQARGYVDAKLWDQGINALMLNYAFTGANSRYDKKNRGEENNSTNNYYLNLRSGLNLGGWRLRNYSTYINSDNSGSQWKSINTYVQHDVERVKGQFTAGDAYTPSDVFDSVQFRGVQLASDDNMQPDSLRGFAPVVRGIAQSNAQVTIRQNGYVIYQTYVTPGAFAISDLYPTSSSGNLEVTVKEASGQERKFIQPYSAVPIMQREGRLKYGVSVGKYRSLLNGAREPNFTQASLIYGLPGDTSVYAGQISSKDYLSFLLGVGHGFGDLGSLSFDVTEARTRLQHEGNHQGQSLRFQYSKDIAESGTSFTLAGYRYSTSGYYDFTESNELEATKGEAWRVNYNKRSRVQLNVSQSIGDAGNIYISGYQQDFWRQSGYERNLGAGYNFGHDGINYSLSYSYTQAPSGDGNDQIFSFAVQIPLSKWLPNSWATSTTNVDKHGKAEQSVGLSGTTLADNNLSYNVQQSYGNRGAGASGLASASYKSTYGEVNAGYNYNKYSQQINYGLQGGLLVHPYGVTLSQALGETLSLVRAPGAAGVHVQNNTGVYTDWRGYTVVPYVTTYRKNRIAIDTETLAEDVDIDTNTRTVIPTQGAVVLADFQTRLGSRIMLTLKHDGGNIPFGAMVSLIAPEDSASSGIVDANSQVYLSGMPEKSKLKVIWGEGESQRCIADIVLPTEKKNASSVQRLTATCK</sequence>
<evidence type="ECO:0000259" key="11">
    <source>
        <dbReference type="Pfam" id="PF13954"/>
    </source>
</evidence>
<keyword evidence="7" id="KW-0732">Signal</keyword>
<evidence type="ECO:0000313" key="12">
    <source>
        <dbReference type="EMBL" id="ATA20561.1"/>
    </source>
</evidence>
<name>A0A250B389_9GAMM</name>
<protein>
    <submittedName>
        <fullName evidence="12">Fimbrial assembly protein</fullName>
    </submittedName>
</protein>
<keyword evidence="3" id="KW-0813">Transport</keyword>
<dbReference type="InterPro" id="IPR042186">
    <property type="entry name" value="FimD_plug_dom"/>
</dbReference>
<evidence type="ECO:0000256" key="1">
    <source>
        <dbReference type="ARBA" id="ARBA00004571"/>
    </source>
</evidence>
<keyword evidence="9" id="KW-0998">Cell outer membrane</keyword>
<dbReference type="OrthoDB" id="6554712at2"/>
<feature type="domain" description="PapC-like C-terminal" evidence="10">
    <location>
        <begin position="767"/>
        <end position="833"/>
    </location>
</feature>
<dbReference type="Pfam" id="PF13954">
    <property type="entry name" value="PapC_N"/>
    <property type="match status" value="1"/>
</dbReference>
<dbReference type="Gene3D" id="2.60.40.2610">
    <property type="entry name" value="Outer membrane usher protein FimD, plug domain"/>
    <property type="match status" value="1"/>
</dbReference>